<accession>A0A6M3J5W0</accession>
<protein>
    <submittedName>
        <fullName evidence="1">Uncharacterized protein</fullName>
    </submittedName>
</protein>
<dbReference type="AlphaFoldDB" id="A0A6M3J5W0"/>
<evidence type="ECO:0000313" key="1">
    <source>
        <dbReference type="EMBL" id="QJA64575.1"/>
    </source>
</evidence>
<name>A0A6M3J5W0_9ZZZZ</name>
<sequence length="68" mass="7841">MKRLKEVWVVRLRWKHSRGDACGEWFASRSSAERYAREYRDTLTIAEIEVRRFVPPCPACPGGGECGL</sequence>
<gene>
    <name evidence="1" type="ORF">MM415B00488_0023</name>
</gene>
<reference evidence="1" key="1">
    <citation type="submission" date="2020-03" db="EMBL/GenBank/DDBJ databases">
        <title>The deep terrestrial virosphere.</title>
        <authorList>
            <person name="Holmfeldt K."/>
            <person name="Nilsson E."/>
            <person name="Simone D."/>
            <person name="Lopez-Fernandez M."/>
            <person name="Wu X."/>
            <person name="de Brujin I."/>
            <person name="Lundin D."/>
            <person name="Andersson A."/>
            <person name="Bertilsson S."/>
            <person name="Dopson M."/>
        </authorList>
    </citation>
    <scope>NUCLEOTIDE SEQUENCE</scope>
    <source>
        <strain evidence="1">MM415B00488</strain>
    </source>
</reference>
<proteinExistence type="predicted"/>
<dbReference type="EMBL" id="MT141522">
    <property type="protein sequence ID" value="QJA64575.1"/>
    <property type="molecule type" value="Genomic_DNA"/>
</dbReference>
<organism evidence="1">
    <name type="scientific">viral metagenome</name>
    <dbReference type="NCBI Taxonomy" id="1070528"/>
    <lineage>
        <taxon>unclassified sequences</taxon>
        <taxon>metagenomes</taxon>
        <taxon>organismal metagenomes</taxon>
    </lineage>
</organism>